<name>A0A7W9ZSC0_RHILE</name>
<dbReference type="SUPFAM" id="SSF52172">
    <property type="entry name" value="CheY-like"/>
    <property type="match status" value="1"/>
</dbReference>
<sequence>MLWSPLGLYKTNADLRTFSQRKGTSVGELRKAIPIAVIDDEPFAAEVNLRSHGYSITQIGDVKRIDEVAKYRIVLCDLMGVGRHFDPSKQGASLIHEIRLAYPGTIVVAYSGSSLNSPQARSAKENADLTLKKDEDISEWRRVLDDLIRKAADPYFLWQRTRLQLTTMEIDTRTILLLEDAYVRSVLAGDSEGKTFGVGIQKANLSNDARSIVQSLVASAIFKIFVG</sequence>
<feature type="modified residue" description="4-aspartylphosphate" evidence="1">
    <location>
        <position position="77"/>
    </location>
</feature>
<organism evidence="3 4">
    <name type="scientific">Rhizobium leguminosarum</name>
    <dbReference type="NCBI Taxonomy" id="384"/>
    <lineage>
        <taxon>Bacteria</taxon>
        <taxon>Pseudomonadati</taxon>
        <taxon>Pseudomonadota</taxon>
        <taxon>Alphaproteobacteria</taxon>
        <taxon>Hyphomicrobiales</taxon>
        <taxon>Rhizobiaceae</taxon>
        <taxon>Rhizobium/Agrobacterium group</taxon>
        <taxon>Rhizobium</taxon>
    </lineage>
</organism>
<dbReference type="InterPro" id="IPR001789">
    <property type="entry name" value="Sig_transdc_resp-reg_receiver"/>
</dbReference>
<evidence type="ECO:0000259" key="2">
    <source>
        <dbReference type="PROSITE" id="PS50110"/>
    </source>
</evidence>
<gene>
    <name evidence="3" type="ORF">GGE66_002900</name>
</gene>
<dbReference type="AlphaFoldDB" id="A0A7W9ZSC0"/>
<dbReference type="EMBL" id="JACIIJ010000005">
    <property type="protein sequence ID" value="MBB6221927.1"/>
    <property type="molecule type" value="Genomic_DNA"/>
</dbReference>
<comment type="caution">
    <text evidence="3">The sequence shown here is derived from an EMBL/GenBank/DDBJ whole genome shotgun (WGS) entry which is preliminary data.</text>
</comment>
<evidence type="ECO:0000256" key="1">
    <source>
        <dbReference type="PROSITE-ProRule" id="PRU00169"/>
    </source>
</evidence>
<dbReference type="Gene3D" id="3.40.50.2300">
    <property type="match status" value="1"/>
</dbReference>
<feature type="domain" description="Response regulatory" evidence="2">
    <location>
        <begin position="34"/>
        <end position="148"/>
    </location>
</feature>
<proteinExistence type="predicted"/>
<dbReference type="GO" id="GO:0000160">
    <property type="term" value="P:phosphorelay signal transduction system"/>
    <property type="evidence" value="ECO:0007669"/>
    <property type="project" value="InterPro"/>
</dbReference>
<accession>A0A7W9ZSC0</accession>
<dbReference type="Proteomes" id="UP000517187">
    <property type="component" value="Unassembled WGS sequence"/>
</dbReference>
<reference evidence="3 4" key="1">
    <citation type="submission" date="2020-08" db="EMBL/GenBank/DDBJ databases">
        <title>Genomic Encyclopedia of Type Strains, Phase IV (KMG-V): Genome sequencing to study the core and pangenomes of soil and plant-associated prokaryotes.</title>
        <authorList>
            <person name="Whitman W."/>
        </authorList>
    </citation>
    <scope>NUCLEOTIDE SEQUENCE [LARGE SCALE GENOMIC DNA]</scope>
    <source>
        <strain evidence="3 4">SEMIA 4011</strain>
    </source>
</reference>
<dbReference type="InterPro" id="IPR011006">
    <property type="entry name" value="CheY-like_superfamily"/>
</dbReference>
<evidence type="ECO:0000313" key="3">
    <source>
        <dbReference type="EMBL" id="MBB6221927.1"/>
    </source>
</evidence>
<dbReference type="PROSITE" id="PS50110">
    <property type="entry name" value="RESPONSE_REGULATORY"/>
    <property type="match status" value="1"/>
</dbReference>
<evidence type="ECO:0000313" key="4">
    <source>
        <dbReference type="Proteomes" id="UP000517187"/>
    </source>
</evidence>
<protein>
    <recommendedName>
        <fullName evidence="2">Response regulatory domain-containing protein</fullName>
    </recommendedName>
</protein>
<keyword evidence="1" id="KW-0597">Phosphoprotein</keyword>
<dbReference type="RefSeq" id="WP_184694599.1">
    <property type="nucleotide sequence ID" value="NZ_JACIIJ010000005.1"/>
</dbReference>